<dbReference type="InterPro" id="IPR011042">
    <property type="entry name" value="6-blade_b-propeller_TolB-like"/>
</dbReference>
<proteinExistence type="inferred from homology"/>
<dbReference type="PANTHER" id="PTHR10907">
    <property type="entry name" value="REGUCALCIN"/>
    <property type="match status" value="1"/>
</dbReference>
<dbReference type="InterPro" id="IPR013658">
    <property type="entry name" value="SGL"/>
</dbReference>
<dbReference type="Pfam" id="PF08450">
    <property type="entry name" value="SGL"/>
    <property type="match status" value="1"/>
</dbReference>
<dbReference type="InterPro" id="IPR005511">
    <property type="entry name" value="SMP-30"/>
</dbReference>
<dbReference type="EMBL" id="JBGEHV010000080">
    <property type="protein sequence ID" value="MEY8043173.1"/>
    <property type="molecule type" value="Genomic_DNA"/>
</dbReference>
<evidence type="ECO:0000313" key="4">
    <source>
        <dbReference type="Proteomes" id="UP001564626"/>
    </source>
</evidence>
<reference evidence="3 4" key="1">
    <citation type="submission" date="2024-08" db="EMBL/GenBank/DDBJ databases">
        <title>Genome mining of Saccharopolyspora cebuensis PGLac3 from Nigerian medicinal plant.</title>
        <authorList>
            <person name="Ezeobiora C.E."/>
            <person name="Igbokwe N.H."/>
            <person name="Amin D.H."/>
            <person name="Mendie U.E."/>
        </authorList>
    </citation>
    <scope>NUCLEOTIDE SEQUENCE [LARGE SCALE GENOMIC DNA]</scope>
    <source>
        <strain evidence="3 4">PGLac3</strain>
    </source>
</reference>
<comment type="similarity">
    <text evidence="1">Belongs to the SMP-30/CGR1 family.</text>
</comment>
<dbReference type="SUPFAM" id="SSF63829">
    <property type="entry name" value="Calcium-dependent phosphotriesterase"/>
    <property type="match status" value="1"/>
</dbReference>
<evidence type="ECO:0000259" key="2">
    <source>
        <dbReference type="Pfam" id="PF08450"/>
    </source>
</evidence>
<organism evidence="3 4">
    <name type="scientific">Saccharopolyspora cebuensis</name>
    <dbReference type="NCBI Taxonomy" id="418759"/>
    <lineage>
        <taxon>Bacteria</taxon>
        <taxon>Bacillati</taxon>
        <taxon>Actinomycetota</taxon>
        <taxon>Actinomycetes</taxon>
        <taxon>Pseudonocardiales</taxon>
        <taxon>Pseudonocardiaceae</taxon>
        <taxon>Saccharopolyspora</taxon>
    </lineage>
</organism>
<dbReference type="PANTHER" id="PTHR10907:SF47">
    <property type="entry name" value="REGUCALCIN"/>
    <property type="match status" value="1"/>
</dbReference>
<accession>A0ABV4CRL2</accession>
<dbReference type="Gene3D" id="2.120.10.30">
    <property type="entry name" value="TolB, C-terminal domain"/>
    <property type="match status" value="1"/>
</dbReference>
<sequence length="277" mass="28986">MGVEVDIAVRAQARRGGAPTWDVRTDTVLWVDGPARSVHRFTPGRADHEMDVPQLIGAGKPRALGGLVLHLDEGIALFESTGTTRTWLVYWAREGVTAGATAIDGKGRLWATTISPDRSDGWLARVSASGSATIALGGLTAVTGLDWSPDGALMYLAVDGRLDVLDHDPATGEIAARRPLCEVGEALGGMCVDADGGIWVALREAGELRRFTPDGALDRTAALPARRPTGCCFGGEELTDLYVTTARDGVDEPGEADGALLVLPDAGTGLRPFAFAG</sequence>
<dbReference type="RefSeq" id="WP_345362831.1">
    <property type="nucleotide sequence ID" value="NZ_BAABII010000007.1"/>
</dbReference>
<keyword evidence="4" id="KW-1185">Reference proteome</keyword>
<feature type="domain" description="SMP-30/Gluconolactonase/LRE-like region" evidence="2">
    <location>
        <begin position="17"/>
        <end position="247"/>
    </location>
</feature>
<evidence type="ECO:0000313" key="3">
    <source>
        <dbReference type="EMBL" id="MEY8043173.1"/>
    </source>
</evidence>
<comment type="caution">
    <text evidence="3">The sequence shown here is derived from an EMBL/GenBank/DDBJ whole genome shotgun (WGS) entry which is preliminary data.</text>
</comment>
<protein>
    <submittedName>
        <fullName evidence="3">SMP-30/gluconolactonase/LRE family protein</fullName>
    </submittedName>
</protein>
<name>A0ABV4CRL2_9PSEU</name>
<gene>
    <name evidence="3" type="ORF">AB8O55_27505</name>
</gene>
<dbReference type="Proteomes" id="UP001564626">
    <property type="component" value="Unassembled WGS sequence"/>
</dbReference>
<evidence type="ECO:0000256" key="1">
    <source>
        <dbReference type="ARBA" id="ARBA00008853"/>
    </source>
</evidence>
<dbReference type="PRINTS" id="PR01790">
    <property type="entry name" value="SMP30FAMILY"/>
</dbReference>